<evidence type="ECO:0000313" key="2">
    <source>
        <dbReference type="Proteomes" id="UP000289738"/>
    </source>
</evidence>
<sequence length="156" mass="17604">MGFKKSRNGFLISKMLYMADDLLDELSTKADAATPTQRDLGNYSSMYHSIVDSILEDSDDDDYEMGVVDLVDKLESIVKEQNGLRLKGEPVKDLEDMSWRIELSLVESFEIFGRDSDKEAIVDDLVTKTLIEAASDLLQTELKDKLTGKKFLIVLD</sequence>
<organism evidence="1 2">
    <name type="scientific">Arachis hypogaea</name>
    <name type="common">Peanut</name>
    <dbReference type="NCBI Taxonomy" id="3818"/>
    <lineage>
        <taxon>Eukaryota</taxon>
        <taxon>Viridiplantae</taxon>
        <taxon>Streptophyta</taxon>
        <taxon>Embryophyta</taxon>
        <taxon>Tracheophyta</taxon>
        <taxon>Spermatophyta</taxon>
        <taxon>Magnoliopsida</taxon>
        <taxon>eudicotyledons</taxon>
        <taxon>Gunneridae</taxon>
        <taxon>Pentapetalae</taxon>
        <taxon>rosids</taxon>
        <taxon>fabids</taxon>
        <taxon>Fabales</taxon>
        <taxon>Fabaceae</taxon>
        <taxon>Papilionoideae</taxon>
        <taxon>50 kb inversion clade</taxon>
        <taxon>dalbergioids sensu lato</taxon>
        <taxon>Dalbergieae</taxon>
        <taxon>Pterocarpus clade</taxon>
        <taxon>Arachis</taxon>
    </lineage>
</organism>
<evidence type="ECO:0000313" key="1">
    <source>
        <dbReference type="EMBL" id="RYR26863.1"/>
    </source>
</evidence>
<proteinExistence type="predicted"/>
<dbReference type="Proteomes" id="UP000289738">
    <property type="component" value="Chromosome B02"/>
</dbReference>
<reference evidence="1 2" key="1">
    <citation type="submission" date="2019-01" db="EMBL/GenBank/DDBJ databases">
        <title>Sequencing of cultivated peanut Arachis hypogaea provides insights into genome evolution and oil improvement.</title>
        <authorList>
            <person name="Chen X."/>
        </authorList>
    </citation>
    <scope>NUCLEOTIDE SEQUENCE [LARGE SCALE GENOMIC DNA]</scope>
    <source>
        <strain evidence="2">cv. Fuhuasheng</strain>
        <tissue evidence="1">Leaves</tissue>
    </source>
</reference>
<comment type="caution">
    <text evidence="1">The sequence shown here is derived from an EMBL/GenBank/DDBJ whole genome shotgun (WGS) entry which is preliminary data.</text>
</comment>
<protein>
    <submittedName>
        <fullName evidence="1">Uncharacterized protein</fullName>
    </submittedName>
</protein>
<accession>A0A445AKB8</accession>
<name>A0A445AKB8_ARAHY</name>
<dbReference type="EMBL" id="SDMP01000012">
    <property type="protein sequence ID" value="RYR26863.1"/>
    <property type="molecule type" value="Genomic_DNA"/>
</dbReference>
<keyword evidence="2" id="KW-1185">Reference proteome</keyword>
<dbReference type="AlphaFoldDB" id="A0A445AKB8"/>
<gene>
    <name evidence="1" type="ORF">Ahy_B02g061173</name>
</gene>